<evidence type="ECO:0000313" key="3">
    <source>
        <dbReference type="Proteomes" id="UP001162164"/>
    </source>
</evidence>
<protein>
    <submittedName>
        <fullName evidence="2">Uncharacterized protein</fullName>
    </submittedName>
</protein>
<gene>
    <name evidence="2" type="ORF">NQ317_006111</name>
</gene>
<evidence type="ECO:0000256" key="1">
    <source>
        <dbReference type="SAM" id="SignalP"/>
    </source>
</evidence>
<keyword evidence="3" id="KW-1185">Reference proteome</keyword>
<evidence type="ECO:0000313" key="2">
    <source>
        <dbReference type="EMBL" id="KAJ8969722.1"/>
    </source>
</evidence>
<name>A0ABQ9J0G4_9CUCU</name>
<sequence length="105" mass="11822">MISALIKISVSVLKILLADVDCKTNNSEKDSPIRLMGLTSLCNWNLLGVEGEGRIKVPVSSMELVQEIHQLLMDREDTCHRTCFLAPTGGQHIGQFRRAQEYRRP</sequence>
<dbReference type="EMBL" id="JAPWTJ010001738">
    <property type="protein sequence ID" value="KAJ8969722.1"/>
    <property type="molecule type" value="Genomic_DNA"/>
</dbReference>
<organism evidence="2 3">
    <name type="scientific">Molorchus minor</name>
    <dbReference type="NCBI Taxonomy" id="1323400"/>
    <lineage>
        <taxon>Eukaryota</taxon>
        <taxon>Metazoa</taxon>
        <taxon>Ecdysozoa</taxon>
        <taxon>Arthropoda</taxon>
        <taxon>Hexapoda</taxon>
        <taxon>Insecta</taxon>
        <taxon>Pterygota</taxon>
        <taxon>Neoptera</taxon>
        <taxon>Endopterygota</taxon>
        <taxon>Coleoptera</taxon>
        <taxon>Polyphaga</taxon>
        <taxon>Cucujiformia</taxon>
        <taxon>Chrysomeloidea</taxon>
        <taxon>Cerambycidae</taxon>
        <taxon>Lamiinae</taxon>
        <taxon>Monochamini</taxon>
        <taxon>Molorchus</taxon>
    </lineage>
</organism>
<keyword evidence="1" id="KW-0732">Signal</keyword>
<comment type="caution">
    <text evidence="2">The sequence shown here is derived from an EMBL/GenBank/DDBJ whole genome shotgun (WGS) entry which is preliminary data.</text>
</comment>
<reference evidence="2" key="1">
    <citation type="journal article" date="2023" name="Insect Mol. Biol.">
        <title>Genome sequencing provides insights into the evolution of gene families encoding plant cell wall-degrading enzymes in longhorned beetles.</title>
        <authorList>
            <person name="Shin N.R."/>
            <person name="Okamura Y."/>
            <person name="Kirsch R."/>
            <person name="Pauchet Y."/>
        </authorList>
    </citation>
    <scope>NUCLEOTIDE SEQUENCE</scope>
    <source>
        <strain evidence="2">MMC_N1</strain>
    </source>
</reference>
<feature type="signal peptide" evidence="1">
    <location>
        <begin position="1"/>
        <end position="22"/>
    </location>
</feature>
<feature type="chain" id="PRO_5045986146" evidence="1">
    <location>
        <begin position="23"/>
        <end position="105"/>
    </location>
</feature>
<proteinExistence type="predicted"/>
<dbReference type="Proteomes" id="UP001162164">
    <property type="component" value="Unassembled WGS sequence"/>
</dbReference>
<accession>A0ABQ9J0G4</accession>